<dbReference type="InterPro" id="IPR004662">
    <property type="entry name" value="AcgluKinase_fam"/>
</dbReference>
<name>A0ABN5W871_9STAP</name>
<protein>
    <recommendedName>
        <fullName evidence="9">Acetylglutamate kinase</fullName>
        <ecNumber evidence="9">2.7.2.8</ecNumber>
    </recommendedName>
    <alternativeName>
        <fullName evidence="9">N-acetyl-L-glutamate 5-phosphotransferase</fullName>
    </alternativeName>
    <alternativeName>
        <fullName evidence="9">NAG kinase</fullName>
        <shortName evidence="9">NAGK</shortName>
    </alternativeName>
</protein>
<accession>A0ABN5W871</accession>
<feature type="site" description="Transition state stabilizer" evidence="9">
    <location>
        <position position="215"/>
    </location>
</feature>
<comment type="similarity">
    <text evidence="9">Belongs to the acetylglutamate kinase family. ArgB subfamily.</text>
</comment>
<evidence type="ECO:0000256" key="6">
    <source>
        <dbReference type="ARBA" id="ARBA00022777"/>
    </source>
</evidence>
<evidence type="ECO:0000256" key="4">
    <source>
        <dbReference type="ARBA" id="ARBA00022679"/>
    </source>
</evidence>
<dbReference type="InterPro" id="IPR001048">
    <property type="entry name" value="Asp/Glu/Uridylate_kinase"/>
</dbReference>
<feature type="binding site" evidence="9">
    <location>
        <position position="156"/>
    </location>
    <ligand>
        <name>substrate</name>
    </ligand>
</feature>
<dbReference type="InterPro" id="IPR037528">
    <property type="entry name" value="ArgB"/>
</dbReference>
<comment type="subcellular location">
    <subcellularLocation>
        <location evidence="9">Cytoplasm</location>
    </subcellularLocation>
</comment>
<keyword evidence="9" id="KW-0963">Cytoplasm</keyword>
<dbReference type="CDD" id="cd04238">
    <property type="entry name" value="AAK_NAGK-like"/>
    <property type="match status" value="1"/>
</dbReference>
<keyword evidence="5 9" id="KW-0547">Nucleotide-binding</keyword>
<keyword evidence="6 9" id="KW-0418">Kinase</keyword>
<comment type="function">
    <text evidence="9">Catalyzes the ATP-dependent phosphorylation of N-acetyl-L-glutamate.</text>
</comment>
<dbReference type="NCBIfam" id="TIGR00761">
    <property type="entry name" value="argB"/>
    <property type="match status" value="1"/>
</dbReference>
<feature type="domain" description="Aspartate/glutamate/uridylate kinase" evidence="10">
    <location>
        <begin position="3"/>
        <end position="234"/>
    </location>
</feature>
<proteinExistence type="inferred from homology"/>
<dbReference type="PANTHER" id="PTHR23342">
    <property type="entry name" value="N-ACETYLGLUTAMATE SYNTHASE"/>
    <property type="match status" value="1"/>
</dbReference>
<comment type="pathway">
    <text evidence="1 9">Amino-acid biosynthesis; L-arginine biosynthesis; N(2)-acetyl-L-ornithine from L-glutamate: step 2/4.</text>
</comment>
<dbReference type="GeneID" id="58051126"/>
<organism evidence="11 12">
    <name type="scientific">Staphylococcus caprae</name>
    <dbReference type="NCBI Taxonomy" id="29380"/>
    <lineage>
        <taxon>Bacteria</taxon>
        <taxon>Bacillati</taxon>
        <taxon>Bacillota</taxon>
        <taxon>Bacilli</taxon>
        <taxon>Bacillales</taxon>
        <taxon>Staphylococcaceae</taxon>
        <taxon>Staphylococcus</taxon>
    </lineage>
</organism>
<gene>
    <name evidence="9 11" type="primary">argB</name>
    <name evidence="11" type="ORF">JMUB590_1369</name>
</gene>
<dbReference type="EC" id="2.7.2.8" evidence="9"/>
<evidence type="ECO:0000256" key="5">
    <source>
        <dbReference type="ARBA" id="ARBA00022741"/>
    </source>
</evidence>
<feature type="binding site" evidence="9">
    <location>
        <begin position="41"/>
        <end position="42"/>
    </location>
    <ligand>
        <name>substrate</name>
    </ligand>
</feature>
<dbReference type="InterPro" id="IPR036393">
    <property type="entry name" value="AceGlu_kinase-like_sf"/>
</dbReference>
<keyword evidence="7 9" id="KW-0067">ATP-binding</keyword>
<dbReference type="RefSeq" id="WP_002443057.1">
    <property type="nucleotide sequence ID" value="NZ_AP018585.1"/>
</dbReference>
<feature type="binding site" evidence="9">
    <location>
        <position position="63"/>
    </location>
    <ligand>
        <name>substrate</name>
    </ligand>
</feature>
<keyword evidence="4 9" id="KW-0808">Transferase</keyword>
<dbReference type="PANTHER" id="PTHR23342:SF0">
    <property type="entry name" value="N-ACETYLGLUTAMATE SYNTHASE, MITOCHONDRIAL"/>
    <property type="match status" value="1"/>
</dbReference>
<keyword evidence="3 9" id="KW-0028">Amino-acid biosynthesis</keyword>
<evidence type="ECO:0000256" key="7">
    <source>
        <dbReference type="ARBA" id="ARBA00022840"/>
    </source>
</evidence>
<evidence type="ECO:0000256" key="9">
    <source>
        <dbReference type="HAMAP-Rule" id="MF_00082"/>
    </source>
</evidence>
<evidence type="ECO:0000256" key="2">
    <source>
        <dbReference type="ARBA" id="ARBA00022571"/>
    </source>
</evidence>
<reference evidence="11 12" key="1">
    <citation type="submission" date="2018-05" db="EMBL/GenBank/DDBJ databases">
        <title>Complete genome sequencing of three human clinical isolates of Staphylococcus caprae reveals virulence factors similar to those of S. epidermidis and S. capitis.</title>
        <authorList>
            <person name="Watanabe S."/>
            <person name="Cui L."/>
        </authorList>
    </citation>
    <scope>NUCLEOTIDE SEQUENCE [LARGE SCALE GENOMIC DNA]</scope>
    <source>
        <strain evidence="11 12">JMUB590</strain>
    </source>
</reference>
<evidence type="ECO:0000313" key="12">
    <source>
        <dbReference type="Proteomes" id="UP000274772"/>
    </source>
</evidence>
<evidence type="ECO:0000256" key="3">
    <source>
        <dbReference type="ARBA" id="ARBA00022605"/>
    </source>
</evidence>
<dbReference type="Gene3D" id="3.40.1160.10">
    <property type="entry name" value="Acetylglutamate kinase-like"/>
    <property type="match status" value="1"/>
</dbReference>
<evidence type="ECO:0000256" key="1">
    <source>
        <dbReference type="ARBA" id="ARBA00004828"/>
    </source>
</evidence>
<dbReference type="PIRSF" id="PIRSF000728">
    <property type="entry name" value="NAGK"/>
    <property type="match status" value="1"/>
</dbReference>
<dbReference type="Proteomes" id="UP000274772">
    <property type="component" value="Chromosome"/>
</dbReference>
<comment type="catalytic activity">
    <reaction evidence="8 9">
        <text>N-acetyl-L-glutamate + ATP = N-acetyl-L-glutamyl 5-phosphate + ADP</text>
        <dbReference type="Rhea" id="RHEA:14629"/>
        <dbReference type="ChEBI" id="CHEBI:30616"/>
        <dbReference type="ChEBI" id="CHEBI:44337"/>
        <dbReference type="ChEBI" id="CHEBI:57936"/>
        <dbReference type="ChEBI" id="CHEBI:456216"/>
        <dbReference type="EC" id="2.7.2.8"/>
    </reaction>
</comment>
<keyword evidence="2 9" id="KW-0055">Arginine biosynthesis</keyword>
<keyword evidence="12" id="KW-1185">Reference proteome</keyword>
<sequence>MKNIIVIKIGGIATENLNSEFIEQIVKWHEQNKQMIIVHGGGLVISQTLQEHNHTTHKINGIRITPKEDLPLIYHALVDKVGKHLIHQLKMTNLNIVQCTDILKDLVKAQFLNKDLYGYVGKVKEINIDILKTITSHNAIPVLASLGVNDNDEWLNINADYLATSLAITLKAKQLILMTDVPGVIENNSVIDTLTIHQAKDKIRDNIIKGGMIPKVESAIHTVQSGVARVMISNNLKSGTIIRGDIK</sequence>
<dbReference type="GO" id="GO:0016301">
    <property type="term" value="F:kinase activity"/>
    <property type="evidence" value="ECO:0007669"/>
    <property type="project" value="UniProtKB-KW"/>
</dbReference>
<dbReference type="SUPFAM" id="SSF53633">
    <property type="entry name" value="Carbamate kinase-like"/>
    <property type="match status" value="1"/>
</dbReference>
<evidence type="ECO:0000259" key="10">
    <source>
        <dbReference type="Pfam" id="PF00696"/>
    </source>
</evidence>
<dbReference type="HAMAP" id="MF_00082">
    <property type="entry name" value="ArgB"/>
    <property type="match status" value="1"/>
</dbReference>
<evidence type="ECO:0000256" key="8">
    <source>
        <dbReference type="ARBA" id="ARBA00048141"/>
    </source>
</evidence>
<feature type="site" description="Transition state stabilizer" evidence="9">
    <location>
        <position position="8"/>
    </location>
</feature>
<dbReference type="Pfam" id="PF00696">
    <property type="entry name" value="AA_kinase"/>
    <property type="match status" value="1"/>
</dbReference>
<evidence type="ECO:0000313" key="11">
    <source>
        <dbReference type="EMBL" id="BBD92427.1"/>
    </source>
</evidence>
<dbReference type="EMBL" id="AP018586">
    <property type="protein sequence ID" value="BBD92427.1"/>
    <property type="molecule type" value="Genomic_DNA"/>
</dbReference>